<organism evidence="1">
    <name type="scientific">uncultured Microcoleus sp</name>
    <dbReference type="NCBI Taxonomy" id="259945"/>
    <lineage>
        <taxon>Bacteria</taxon>
        <taxon>Bacillati</taxon>
        <taxon>Cyanobacteriota</taxon>
        <taxon>Cyanophyceae</taxon>
        <taxon>Oscillatoriophycideae</taxon>
        <taxon>Oscillatoriales</taxon>
        <taxon>Microcoleaceae</taxon>
        <taxon>Microcoleus</taxon>
        <taxon>environmental samples</taxon>
    </lineage>
</organism>
<accession>A0A6J4MJY1</accession>
<reference evidence="1" key="1">
    <citation type="submission" date="2020-02" db="EMBL/GenBank/DDBJ databases">
        <authorList>
            <person name="Meier V. D."/>
        </authorList>
    </citation>
    <scope>NUCLEOTIDE SEQUENCE</scope>
    <source>
        <strain evidence="1">AVDCRST_MAG84</strain>
    </source>
</reference>
<dbReference type="EMBL" id="CADCTZ010000658">
    <property type="protein sequence ID" value="CAA9359213.1"/>
    <property type="molecule type" value="Genomic_DNA"/>
</dbReference>
<protein>
    <submittedName>
        <fullName evidence="1">Uncharacterized protein</fullName>
    </submittedName>
</protein>
<proteinExistence type="predicted"/>
<sequence length="53" mass="5894">MLKLYLLVFGINVNGLMTRQSLWICVTGQSLVTRGWEFKIPLIKGDLGGSRLG</sequence>
<name>A0A6J4MJY1_9CYAN</name>
<gene>
    <name evidence="1" type="ORF">AVDCRST_MAG84-3349</name>
</gene>
<evidence type="ECO:0000313" key="1">
    <source>
        <dbReference type="EMBL" id="CAA9359213.1"/>
    </source>
</evidence>
<dbReference type="AlphaFoldDB" id="A0A6J4MJY1"/>